<reference evidence="1 2" key="1">
    <citation type="submission" date="2023-07" db="EMBL/GenBank/DDBJ databases">
        <title>Sorghum-associated microbial communities from plants grown in Nebraska, USA.</title>
        <authorList>
            <person name="Schachtman D."/>
        </authorList>
    </citation>
    <scope>NUCLEOTIDE SEQUENCE [LARGE SCALE GENOMIC DNA]</scope>
    <source>
        <strain evidence="1 2">596</strain>
    </source>
</reference>
<accession>A0ABU1P7U3</accession>
<organism evidence="1 2">
    <name type="scientific">Herbaspirillum frisingense</name>
    <dbReference type="NCBI Taxonomy" id="92645"/>
    <lineage>
        <taxon>Bacteria</taxon>
        <taxon>Pseudomonadati</taxon>
        <taxon>Pseudomonadota</taxon>
        <taxon>Betaproteobacteria</taxon>
        <taxon>Burkholderiales</taxon>
        <taxon>Oxalobacteraceae</taxon>
        <taxon>Herbaspirillum</taxon>
    </lineage>
</organism>
<dbReference type="InterPro" id="IPR036249">
    <property type="entry name" value="Thioredoxin-like_sf"/>
</dbReference>
<evidence type="ECO:0000313" key="2">
    <source>
        <dbReference type="Proteomes" id="UP001260715"/>
    </source>
</evidence>
<dbReference type="Proteomes" id="UP001260715">
    <property type="component" value="Unassembled WGS sequence"/>
</dbReference>
<keyword evidence="2" id="KW-1185">Reference proteome</keyword>
<evidence type="ECO:0008006" key="3">
    <source>
        <dbReference type="Google" id="ProtNLM"/>
    </source>
</evidence>
<comment type="caution">
    <text evidence="1">The sequence shown here is derived from an EMBL/GenBank/DDBJ whole genome shotgun (WGS) entry which is preliminary data.</text>
</comment>
<dbReference type="SUPFAM" id="SSF52833">
    <property type="entry name" value="Thioredoxin-like"/>
    <property type="match status" value="1"/>
</dbReference>
<evidence type="ECO:0000313" key="1">
    <source>
        <dbReference type="EMBL" id="MDR6581982.1"/>
    </source>
</evidence>
<protein>
    <recommendedName>
        <fullName evidence="3">Glutaredoxin family protein</fullName>
    </recommendedName>
</protein>
<proteinExistence type="predicted"/>
<dbReference type="RefSeq" id="WP_102663966.1">
    <property type="nucleotide sequence ID" value="NZ_JAVDSJ010000001.1"/>
</dbReference>
<gene>
    <name evidence="1" type="ORF">J2W50_000157</name>
</gene>
<dbReference type="Pfam" id="PF05768">
    <property type="entry name" value="Glrx-like"/>
    <property type="match status" value="1"/>
</dbReference>
<dbReference type="Gene3D" id="3.40.30.10">
    <property type="entry name" value="Glutaredoxin"/>
    <property type="match status" value="1"/>
</dbReference>
<sequence length="102" mass="11343">MSHTSPASATEGQPAQPAELQFIIYSRSYCHLCDDLRDALCTALGSQPAQIEMIDVDADPELVALYDELVPVLMGRATDGQWLQLCHYHLDPLRLQDFLAAR</sequence>
<name>A0ABU1P7U3_9BURK</name>
<dbReference type="InterPro" id="IPR008554">
    <property type="entry name" value="Glutaredoxin-like"/>
</dbReference>
<dbReference type="EMBL" id="JAVDSJ010000001">
    <property type="protein sequence ID" value="MDR6581982.1"/>
    <property type="molecule type" value="Genomic_DNA"/>
</dbReference>